<keyword evidence="1" id="KW-0732">Signal</keyword>
<dbReference type="RefSeq" id="WP_103312928.1">
    <property type="nucleotide sequence ID" value="NZ_PPPD01000001.1"/>
</dbReference>
<reference evidence="2 3" key="1">
    <citation type="submission" date="2018-01" db="EMBL/GenBank/DDBJ databases">
        <title>Deinococcus koreensis sp. nov., a radiation-resistant bacterium isolated from river water.</title>
        <authorList>
            <person name="Choi A."/>
        </authorList>
    </citation>
    <scope>NUCLEOTIDE SEQUENCE [LARGE SCALE GENOMIC DNA]</scope>
    <source>
        <strain evidence="2 3">SJW1-2</strain>
    </source>
</reference>
<evidence type="ECO:0008006" key="4">
    <source>
        <dbReference type="Google" id="ProtNLM"/>
    </source>
</evidence>
<dbReference type="AlphaFoldDB" id="A0A2K3V140"/>
<evidence type="ECO:0000256" key="1">
    <source>
        <dbReference type="SAM" id="SignalP"/>
    </source>
</evidence>
<dbReference type="Proteomes" id="UP000236379">
    <property type="component" value="Unassembled WGS sequence"/>
</dbReference>
<dbReference type="OrthoDB" id="70057at2"/>
<gene>
    <name evidence="2" type="ORF">CVO96_15075</name>
</gene>
<proteinExistence type="predicted"/>
<dbReference type="PROSITE" id="PS51257">
    <property type="entry name" value="PROKAR_LIPOPROTEIN"/>
    <property type="match status" value="1"/>
</dbReference>
<dbReference type="EMBL" id="PPPD01000001">
    <property type="protein sequence ID" value="PNY82496.1"/>
    <property type="molecule type" value="Genomic_DNA"/>
</dbReference>
<evidence type="ECO:0000313" key="2">
    <source>
        <dbReference type="EMBL" id="PNY82496.1"/>
    </source>
</evidence>
<name>A0A2K3V140_9DEIO</name>
<keyword evidence="3" id="KW-1185">Reference proteome</keyword>
<protein>
    <recommendedName>
        <fullName evidence="4">Lipoprotein</fullName>
    </recommendedName>
</protein>
<comment type="caution">
    <text evidence="2">The sequence shown here is derived from an EMBL/GenBank/DDBJ whole genome shotgun (WGS) entry which is preliminary data.</text>
</comment>
<accession>A0A2K3V140</accession>
<evidence type="ECO:0000313" key="3">
    <source>
        <dbReference type="Proteomes" id="UP000236379"/>
    </source>
</evidence>
<organism evidence="2 3">
    <name type="scientific">Deinococcus koreensis</name>
    <dbReference type="NCBI Taxonomy" id="2054903"/>
    <lineage>
        <taxon>Bacteria</taxon>
        <taxon>Thermotogati</taxon>
        <taxon>Deinococcota</taxon>
        <taxon>Deinococci</taxon>
        <taxon>Deinococcales</taxon>
        <taxon>Deinococcaceae</taxon>
        <taxon>Deinococcus</taxon>
    </lineage>
</organism>
<sequence length="126" mass="13409">MRAGLALGIALALTACSSLGQPQVIEYDMEVRSVEIPAGTPANAPLDVVVEVTVGGCTSFKRFEAQRTASMLRLRAIGNQVFEPGTVCPAYLGWTKHTYTDPGTPTRTGPFEVVVNGKSWGTVVVR</sequence>
<feature type="chain" id="PRO_5014317909" description="Lipoprotein" evidence="1">
    <location>
        <begin position="21"/>
        <end position="126"/>
    </location>
</feature>
<feature type="signal peptide" evidence="1">
    <location>
        <begin position="1"/>
        <end position="20"/>
    </location>
</feature>